<dbReference type="STRING" id="234267.Acid_5674"/>
<accession>Q01UP9</accession>
<reference evidence="1" key="1">
    <citation type="submission" date="2006-10" db="EMBL/GenBank/DDBJ databases">
        <title>Complete sequence of Solibacter usitatus Ellin6076.</title>
        <authorList>
            <consortium name="US DOE Joint Genome Institute"/>
            <person name="Copeland A."/>
            <person name="Lucas S."/>
            <person name="Lapidus A."/>
            <person name="Barry K."/>
            <person name="Detter J.C."/>
            <person name="Glavina del Rio T."/>
            <person name="Hammon N."/>
            <person name="Israni S."/>
            <person name="Dalin E."/>
            <person name="Tice H."/>
            <person name="Pitluck S."/>
            <person name="Thompson L.S."/>
            <person name="Brettin T."/>
            <person name="Bruce D."/>
            <person name="Han C."/>
            <person name="Tapia R."/>
            <person name="Gilna P."/>
            <person name="Schmutz J."/>
            <person name="Larimer F."/>
            <person name="Land M."/>
            <person name="Hauser L."/>
            <person name="Kyrpides N."/>
            <person name="Mikhailova N."/>
            <person name="Janssen P.H."/>
            <person name="Kuske C.R."/>
            <person name="Richardson P."/>
        </authorList>
    </citation>
    <scope>NUCLEOTIDE SEQUENCE</scope>
    <source>
        <strain evidence="1">Ellin6076</strain>
    </source>
</reference>
<dbReference type="AlphaFoldDB" id="Q01UP9"/>
<name>Q01UP9_SOLUE</name>
<dbReference type="eggNOG" id="ENOG50337XC">
    <property type="taxonomic scope" value="Bacteria"/>
</dbReference>
<sequence precursor="true">MLSVLLLGSFLLFAESVAGVKWSTPQGWKTGAARPMRAATYSVPMAPGDHDPAECAVYFFGQGSGGSIPANIERWKSQIVQNGQPAQAKVDKRAIHGLAVTTIESAGDYMGMQQQSAVHNYKLLGAIVEGPGGNVFIKFTGPAKTVEANRKAFDALLGSFQKE</sequence>
<evidence type="ECO:0000313" key="1">
    <source>
        <dbReference type="EMBL" id="ABJ86621.1"/>
    </source>
</evidence>
<dbReference type="EMBL" id="CP000473">
    <property type="protein sequence ID" value="ABJ86621.1"/>
    <property type="molecule type" value="Genomic_DNA"/>
</dbReference>
<gene>
    <name evidence="1" type="ordered locus">Acid_5674</name>
</gene>
<dbReference type="KEGG" id="sus:Acid_5674"/>
<organism evidence="1">
    <name type="scientific">Solibacter usitatus (strain Ellin6076)</name>
    <dbReference type="NCBI Taxonomy" id="234267"/>
    <lineage>
        <taxon>Bacteria</taxon>
        <taxon>Pseudomonadati</taxon>
        <taxon>Acidobacteriota</taxon>
        <taxon>Terriglobia</taxon>
        <taxon>Bryobacterales</taxon>
        <taxon>Solibacteraceae</taxon>
        <taxon>Candidatus Solibacter</taxon>
    </lineage>
</organism>
<dbReference type="HOGENOM" id="CLU_094224_0_0_0"/>
<proteinExistence type="predicted"/>
<protein>
    <submittedName>
        <fullName evidence="1">Uncharacterized protein</fullName>
    </submittedName>
</protein>
<dbReference type="InParanoid" id="Q01UP9"/>